<name>A0A1M6CM89_9FLAO</name>
<dbReference type="STRING" id="579105.SAMN04488096_10352"/>
<evidence type="ECO:0000313" key="2">
    <source>
        <dbReference type="Proteomes" id="UP000184225"/>
    </source>
</evidence>
<dbReference type="RefSeq" id="WP_073148858.1">
    <property type="nucleotide sequence ID" value="NZ_FQYY01000003.1"/>
</dbReference>
<dbReference type="InterPro" id="IPR029044">
    <property type="entry name" value="Nucleotide-diphossugar_trans"/>
</dbReference>
<dbReference type="Gene3D" id="3.90.550.10">
    <property type="entry name" value="Spore Coat Polysaccharide Biosynthesis Protein SpsA, Chain A"/>
    <property type="match status" value="1"/>
</dbReference>
<dbReference type="AlphaFoldDB" id="A0A1M6CM89"/>
<sequence length="202" mass="23125">MKSKNLLIIFTKNPELGKCKTRLAKSIGDISALEIYKYLLQHTATVTKKIEAEKEVFYSQAPIENDNFSSTYFLKKTQTGADLGEKMSNAFLQGFSNKYEKVVIIGSDLYDLETADIQEAFLQLEKLDYVIGPAKDGGYYLLGMNKFTPEIFQQINWSTSTVLEETLQLLKNKKVVLLQEKNDIDTIEDIKHINVFQQYINK</sequence>
<proteinExistence type="predicted"/>
<protein>
    <recommendedName>
        <fullName evidence="3">Glycosyltransferase</fullName>
    </recommendedName>
</protein>
<evidence type="ECO:0008006" key="3">
    <source>
        <dbReference type="Google" id="ProtNLM"/>
    </source>
</evidence>
<keyword evidence="2" id="KW-1185">Reference proteome</keyword>
<dbReference type="EMBL" id="FQYY01000003">
    <property type="protein sequence ID" value="SHI61828.1"/>
    <property type="molecule type" value="Genomic_DNA"/>
</dbReference>
<accession>A0A1M6CM89</accession>
<dbReference type="Proteomes" id="UP000184225">
    <property type="component" value="Unassembled WGS sequence"/>
</dbReference>
<dbReference type="InterPro" id="IPR018641">
    <property type="entry name" value="Trfase_1_rSAM/seldom-assoc"/>
</dbReference>
<dbReference type="OrthoDB" id="9798250at2"/>
<dbReference type="PANTHER" id="PTHR36529">
    <property type="entry name" value="SLL1095 PROTEIN"/>
    <property type="match status" value="1"/>
</dbReference>
<reference evidence="1 2" key="1">
    <citation type="submission" date="2016-11" db="EMBL/GenBank/DDBJ databases">
        <authorList>
            <person name="Jaros S."/>
            <person name="Januszkiewicz K."/>
            <person name="Wedrychowicz H."/>
        </authorList>
    </citation>
    <scope>NUCLEOTIDE SEQUENCE [LARGE SCALE GENOMIC DNA]</scope>
    <source>
        <strain evidence="1 2">DSM 21425</strain>
    </source>
</reference>
<dbReference type="NCBIfam" id="TIGR04282">
    <property type="entry name" value="glyco_like_cofC"/>
    <property type="match status" value="1"/>
</dbReference>
<dbReference type="Pfam" id="PF09837">
    <property type="entry name" value="DUF2064"/>
    <property type="match status" value="1"/>
</dbReference>
<organism evidence="1 2">
    <name type="scientific">Mesonia phycicola</name>
    <dbReference type="NCBI Taxonomy" id="579105"/>
    <lineage>
        <taxon>Bacteria</taxon>
        <taxon>Pseudomonadati</taxon>
        <taxon>Bacteroidota</taxon>
        <taxon>Flavobacteriia</taxon>
        <taxon>Flavobacteriales</taxon>
        <taxon>Flavobacteriaceae</taxon>
        <taxon>Mesonia</taxon>
    </lineage>
</organism>
<dbReference type="PANTHER" id="PTHR36529:SF1">
    <property type="entry name" value="GLYCOSYLTRANSFERASE"/>
    <property type="match status" value="1"/>
</dbReference>
<gene>
    <name evidence="1" type="ORF">SAMN04488096_10352</name>
</gene>
<evidence type="ECO:0000313" key="1">
    <source>
        <dbReference type="EMBL" id="SHI61828.1"/>
    </source>
</evidence>
<dbReference type="SUPFAM" id="SSF53448">
    <property type="entry name" value="Nucleotide-diphospho-sugar transferases"/>
    <property type="match status" value="1"/>
</dbReference>